<dbReference type="PANTHER" id="PTHR22950:SF349">
    <property type="entry name" value="AMINO ACID TRANSPORTER TRANSMEMBRANE DOMAIN-CONTAINING PROTEIN"/>
    <property type="match status" value="1"/>
</dbReference>
<keyword evidence="3 5" id="KW-1133">Transmembrane helix</keyword>
<dbReference type="EMBL" id="JNBR01002249">
    <property type="protein sequence ID" value="OQR83261.1"/>
    <property type="molecule type" value="Genomic_DNA"/>
</dbReference>
<keyword evidence="8" id="KW-1185">Reference proteome</keyword>
<dbReference type="STRING" id="1202772.A0A1V9YC15"/>
<feature type="domain" description="Amino acid transporter transmembrane" evidence="6">
    <location>
        <begin position="10"/>
        <end position="435"/>
    </location>
</feature>
<evidence type="ECO:0000313" key="8">
    <source>
        <dbReference type="Proteomes" id="UP000243579"/>
    </source>
</evidence>
<organism evidence="7 8">
    <name type="scientific">Achlya hypogyna</name>
    <name type="common">Oomycete</name>
    <name type="synonym">Protoachlya hypogyna</name>
    <dbReference type="NCBI Taxonomy" id="1202772"/>
    <lineage>
        <taxon>Eukaryota</taxon>
        <taxon>Sar</taxon>
        <taxon>Stramenopiles</taxon>
        <taxon>Oomycota</taxon>
        <taxon>Saprolegniomycetes</taxon>
        <taxon>Saprolegniales</taxon>
        <taxon>Achlyaceae</taxon>
        <taxon>Achlya</taxon>
    </lineage>
</organism>
<gene>
    <name evidence="7" type="ORF">ACHHYP_14895</name>
</gene>
<evidence type="ECO:0000256" key="4">
    <source>
        <dbReference type="ARBA" id="ARBA00023136"/>
    </source>
</evidence>
<protein>
    <submittedName>
        <fullName evidence="7">Amino Acid/Auxin Permease (AAAP) Family</fullName>
    </submittedName>
</protein>
<feature type="transmembrane region" description="Helical" evidence="5">
    <location>
        <begin position="34"/>
        <end position="53"/>
    </location>
</feature>
<evidence type="ECO:0000259" key="6">
    <source>
        <dbReference type="Pfam" id="PF01490"/>
    </source>
</evidence>
<comment type="caution">
    <text evidence="7">The sequence shown here is derived from an EMBL/GenBank/DDBJ whole genome shotgun (WGS) entry which is preliminary data.</text>
</comment>
<dbReference type="Pfam" id="PF01490">
    <property type="entry name" value="Aa_trans"/>
    <property type="match status" value="1"/>
</dbReference>
<dbReference type="Proteomes" id="UP000243579">
    <property type="component" value="Unassembled WGS sequence"/>
</dbReference>
<dbReference type="GO" id="GO:0005774">
    <property type="term" value="C:vacuolar membrane"/>
    <property type="evidence" value="ECO:0007669"/>
    <property type="project" value="TreeGrafter"/>
</dbReference>
<feature type="transmembrane region" description="Helical" evidence="5">
    <location>
        <begin position="122"/>
        <end position="140"/>
    </location>
</feature>
<reference evidence="7 8" key="1">
    <citation type="journal article" date="2014" name="Genome Biol. Evol.">
        <title>The secreted proteins of Achlya hypogyna and Thraustotheca clavata identify the ancestral oomycete secretome and reveal gene acquisitions by horizontal gene transfer.</title>
        <authorList>
            <person name="Misner I."/>
            <person name="Blouin N."/>
            <person name="Leonard G."/>
            <person name="Richards T.A."/>
            <person name="Lane C.E."/>
        </authorList>
    </citation>
    <scope>NUCLEOTIDE SEQUENCE [LARGE SCALE GENOMIC DNA]</scope>
    <source>
        <strain evidence="7 8">ATCC 48635</strain>
    </source>
</reference>
<evidence type="ECO:0000256" key="3">
    <source>
        <dbReference type="ARBA" id="ARBA00022989"/>
    </source>
</evidence>
<feature type="transmembrane region" description="Helical" evidence="5">
    <location>
        <begin position="421"/>
        <end position="438"/>
    </location>
</feature>
<evidence type="ECO:0000256" key="1">
    <source>
        <dbReference type="ARBA" id="ARBA00004141"/>
    </source>
</evidence>
<feature type="transmembrane region" description="Helical" evidence="5">
    <location>
        <begin position="269"/>
        <end position="294"/>
    </location>
</feature>
<keyword evidence="4 5" id="KW-0472">Membrane</keyword>
<feature type="transmembrane region" description="Helical" evidence="5">
    <location>
        <begin position="147"/>
        <end position="169"/>
    </location>
</feature>
<dbReference type="InterPro" id="IPR013057">
    <property type="entry name" value="AA_transpt_TM"/>
</dbReference>
<feature type="transmembrane region" description="Helical" evidence="5">
    <location>
        <begin position="219"/>
        <end position="242"/>
    </location>
</feature>
<feature type="transmembrane region" description="Helical" evidence="5">
    <location>
        <begin position="357"/>
        <end position="378"/>
    </location>
</feature>
<dbReference type="AlphaFoldDB" id="A0A1V9YC15"/>
<feature type="transmembrane region" description="Helical" evidence="5">
    <location>
        <begin position="85"/>
        <end position="110"/>
    </location>
</feature>
<name>A0A1V9YC15_ACHHY</name>
<feature type="transmembrane region" description="Helical" evidence="5">
    <location>
        <begin position="390"/>
        <end position="409"/>
    </location>
</feature>
<feature type="transmembrane region" description="Helical" evidence="5">
    <location>
        <begin position="189"/>
        <end position="207"/>
    </location>
</feature>
<accession>A0A1V9YC15</accession>
<keyword evidence="2 5" id="KW-0812">Transmembrane</keyword>
<sequence length="474" mass="49806">MALLTVEDAKAAFNLFCCVYGIGTLGMPGNFARAGPLCGAVALAFMGVANVYASVVVSKVMLRAPASVQTFADVGGWALGRHGRVAVILSQMGVCLFVPCAFLVLGGSLLDTVIPDAFSPRNWTIIMAITILPVTLVPTLKEGAGAALAGCLGTIVADFLALGVLVYYLEDSAGAIPSPSITFDSIASTFGNLSLAYGAAIVIPDLQRQHSDPTRMPRVVFATLLLISVLFIAIAVTGYAMVGCQIPGNLLFAVSGNALGFSAPRGPVVLAFLAMQLHITIGFSVLLHPAFYYAERAALGLHRPRPRLLSEATTTDDDEASGARDYPQDTALVASTDDDEKAGVTPLADDEDEGGRFAACCALRTAMVAGLTLASVVLHDHFHDLVDLVGASSVSLSCIILPILSYLCVFAQEVPWYERAYCYLVMGVCGVLSVYVTAKSARAMVAPVDAAVVFPFCPANYQHFAYTNVTHYGS</sequence>
<dbReference type="GO" id="GO:0015179">
    <property type="term" value="F:L-amino acid transmembrane transporter activity"/>
    <property type="evidence" value="ECO:0007669"/>
    <property type="project" value="TreeGrafter"/>
</dbReference>
<evidence type="ECO:0000313" key="7">
    <source>
        <dbReference type="EMBL" id="OQR83261.1"/>
    </source>
</evidence>
<evidence type="ECO:0000256" key="5">
    <source>
        <dbReference type="SAM" id="Phobius"/>
    </source>
</evidence>
<proteinExistence type="predicted"/>
<dbReference type="OrthoDB" id="40134at2759"/>
<comment type="subcellular location">
    <subcellularLocation>
        <location evidence="1">Membrane</location>
        <topology evidence="1">Multi-pass membrane protein</topology>
    </subcellularLocation>
</comment>
<dbReference type="PANTHER" id="PTHR22950">
    <property type="entry name" value="AMINO ACID TRANSPORTER"/>
    <property type="match status" value="1"/>
</dbReference>
<evidence type="ECO:0000256" key="2">
    <source>
        <dbReference type="ARBA" id="ARBA00022692"/>
    </source>
</evidence>